<dbReference type="EMBL" id="QRWX01000003">
    <property type="protein sequence ID" value="RGT54906.1"/>
    <property type="molecule type" value="Genomic_DNA"/>
</dbReference>
<feature type="active site" evidence="14">
    <location>
        <position position="427"/>
    </location>
</feature>
<comment type="function">
    <text evidence="14">Acts as a processive, ATP-dependent zinc metallopeptidase for both cytoplasmic and membrane proteins. Plays a role in the quality control of integral membrane proteins.</text>
</comment>
<comment type="similarity">
    <text evidence="2 14">In the C-terminal section; belongs to the peptidase M41 family.</text>
</comment>
<dbReference type="EC" id="3.4.24.-" evidence="14"/>
<keyword evidence="11 14" id="KW-0482">Metalloprotease</keyword>
<dbReference type="GO" id="GO:0005886">
    <property type="term" value="C:plasma membrane"/>
    <property type="evidence" value="ECO:0007669"/>
    <property type="project" value="UniProtKB-SubCell"/>
</dbReference>
<dbReference type="CDD" id="cd19501">
    <property type="entry name" value="RecA-like_FtsH"/>
    <property type="match status" value="1"/>
</dbReference>
<evidence type="ECO:0000256" key="10">
    <source>
        <dbReference type="ARBA" id="ARBA00022989"/>
    </source>
</evidence>
<comment type="subunit">
    <text evidence="14">Homohexamer.</text>
</comment>
<dbReference type="InterPro" id="IPR041569">
    <property type="entry name" value="AAA_lid_3"/>
</dbReference>
<feature type="binding site" evidence="14">
    <location>
        <position position="430"/>
    </location>
    <ligand>
        <name>Zn(2+)</name>
        <dbReference type="ChEBI" id="CHEBI:29105"/>
        <note>catalytic</note>
    </ligand>
</feature>
<evidence type="ECO:0000256" key="15">
    <source>
        <dbReference type="RuleBase" id="RU003651"/>
    </source>
</evidence>
<dbReference type="InterPro" id="IPR037219">
    <property type="entry name" value="Peptidase_M41-like"/>
</dbReference>
<keyword evidence="14" id="KW-1003">Cell membrane</keyword>
<evidence type="ECO:0000256" key="3">
    <source>
        <dbReference type="ARBA" id="ARBA00022670"/>
    </source>
</evidence>
<sequence length="629" mass="69539">MQRNKLANLLPYLVVILAIISLLGLNMGASSERISYYELQNVIEKEKVDEVSVSIGTNVTVVKGVYEKDKQKVTFTATIPSTSDQIEKVIKSLGNESTKLTIVDADASNIFLETVVSIIPFILFAVFAVWMLNRMNGANGANAKAFEFSKSRAKLEGKIRVRFSDVAGCDEEKQEMAEIIDYLKYPKKFEKMGARIPKGILLSGHPGTGKTLLAKAVAGEANVPFYSISGSDFVEMFVGVGASRVRDMFKKAQQTAPCIIFIDEIDAVGRQRGAGFGGGHDEREQTLNQLLVEMDGMEENTGVVVIAATNRPDVLDPALLRAGRFDRQITVALPDRKGREAILHVHARNKKFVKDLDLGALAKRTPGFSGADLENVLNESAILAVRENKDEIGMKQIDEAIDRVMMGPAKVSRTYDDKTKKLVAYHESGHAIIGLFLENAQIVQKVTIIPRGQAGGYNLMTPKEEKMMHTKNDLLDTITSYMGGRTAEELFFDDITTGASNDIQNATNIAKDMVTLYGMSDLGPIKYNAGNENVFLGRDYNQPNNVSGEVAYEIDQEVRKIINTCHTKARQIIEAHKTELETIAHALMEYETLTAEQIQRVVKGEDISADFKYEEKDASELATEETMRE</sequence>
<organism evidence="17 18">
    <name type="scientific">Solobacterium moorei</name>
    <dbReference type="NCBI Taxonomy" id="102148"/>
    <lineage>
        <taxon>Bacteria</taxon>
        <taxon>Bacillati</taxon>
        <taxon>Bacillota</taxon>
        <taxon>Erysipelotrichia</taxon>
        <taxon>Erysipelotrichales</taxon>
        <taxon>Erysipelotrichaceae</taxon>
        <taxon>Solobacterium</taxon>
    </lineage>
</organism>
<keyword evidence="5 14" id="KW-0479">Metal-binding</keyword>
<evidence type="ECO:0000256" key="5">
    <source>
        <dbReference type="ARBA" id="ARBA00022723"/>
    </source>
</evidence>
<evidence type="ECO:0000256" key="4">
    <source>
        <dbReference type="ARBA" id="ARBA00022692"/>
    </source>
</evidence>
<dbReference type="InterPro" id="IPR003959">
    <property type="entry name" value="ATPase_AAA_core"/>
</dbReference>
<dbReference type="Gene3D" id="3.40.50.300">
    <property type="entry name" value="P-loop containing nucleotide triphosphate hydrolases"/>
    <property type="match status" value="1"/>
</dbReference>
<feature type="binding site" evidence="14">
    <location>
        <position position="426"/>
    </location>
    <ligand>
        <name>Zn(2+)</name>
        <dbReference type="ChEBI" id="CHEBI:29105"/>
        <note>catalytic</note>
    </ligand>
</feature>
<dbReference type="Proteomes" id="UP000284731">
    <property type="component" value="Unassembled WGS sequence"/>
</dbReference>
<feature type="transmembrane region" description="Helical" evidence="14">
    <location>
        <begin position="6"/>
        <end position="25"/>
    </location>
</feature>
<evidence type="ECO:0000313" key="18">
    <source>
        <dbReference type="Proteomes" id="UP000284731"/>
    </source>
</evidence>
<evidence type="ECO:0000256" key="14">
    <source>
        <dbReference type="HAMAP-Rule" id="MF_01458"/>
    </source>
</evidence>
<dbReference type="InterPro" id="IPR000642">
    <property type="entry name" value="Peptidase_M41"/>
</dbReference>
<dbReference type="GO" id="GO:0004222">
    <property type="term" value="F:metalloendopeptidase activity"/>
    <property type="evidence" value="ECO:0007669"/>
    <property type="project" value="InterPro"/>
</dbReference>
<dbReference type="InterPro" id="IPR011546">
    <property type="entry name" value="Pept_M41_FtsH_extracell"/>
</dbReference>
<keyword evidence="9 14" id="KW-0067">ATP-binding</keyword>
<proteinExistence type="inferred from homology"/>
<dbReference type="Gene3D" id="1.10.8.60">
    <property type="match status" value="1"/>
</dbReference>
<gene>
    <name evidence="14" type="primary">ftsH</name>
    <name evidence="17" type="ORF">DWX20_06975</name>
</gene>
<feature type="domain" description="AAA+ ATPase" evidence="16">
    <location>
        <begin position="196"/>
        <end position="335"/>
    </location>
</feature>
<dbReference type="RefSeq" id="WP_118764968.1">
    <property type="nucleotide sequence ID" value="NZ_CABJCF010000003.1"/>
</dbReference>
<name>A0A412PCK8_9FIRM</name>
<dbReference type="PROSITE" id="PS00674">
    <property type="entry name" value="AAA"/>
    <property type="match status" value="1"/>
</dbReference>
<keyword evidence="3 14" id="KW-0645">Protease</keyword>
<keyword evidence="4 14" id="KW-0812">Transmembrane</keyword>
<dbReference type="Pfam" id="PF00004">
    <property type="entry name" value="AAA"/>
    <property type="match status" value="1"/>
</dbReference>
<dbReference type="FunFam" id="3.40.50.300:FF:000001">
    <property type="entry name" value="ATP-dependent zinc metalloprotease FtsH"/>
    <property type="match status" value="1"/>
</dbReference>
<evidence type="ECO:0000256" key="2">
    <source>
        <dbReference type="ARBA" id="ARBA00010044"/>
    </source>
</evidence>
<dbReference type="GO" id="GO:0030163">
    <property type="term" value="P:protein catabolic process"/>
    <property type="evidence" value="ECO:0007669"/>
    <property type="project" value="UniProtKB-UniRule"/>
</dbReference>
<keyword evidence="8 14" id="KW-0862">Zinc</keyword>
<dbReference type="GO" id="GO:0008270">
    <property type="term" value="F:zinc ion binding"/>
    <property type="evidence" value="ECO:0007669"/>
    <property type="project" value="UniProtKB-UniRule"/>
</dbReference>
<evidence type="ECO:0000256" key="12">
    <source>
        <dbReference type="ARBA" id="ARBA00023136"/>
    </source>
</evidence>
<dbReference type="PANTHER" id="PTHR23076:SF113">
    <property type="entry name" value="ATP-DEPENDENT ZINC METALLOPROTEASE FTSH 1, CHLOROPLASTIC-RELATED"/>
    <property type="match status" value="1"/>
</dbReference>
<dbReference type="InterPro" id="IPR003593">
    <property type="entry name" value="AAA+_ATPase"/>
</dbReference>
<evidence type="ECO:0000256" key="6">
    <source>
        <dbReference type="ARBA" id="ARBA00022741"/>
    </source>
</evidence>
<dbReference type="SUPFAM" id="SSF52540">
    <property type="entry name" value="P-loop containing nucleoside triphosphate hydrolases"/>
    <property type="match status" value="1"/>
</dbReference>
<dbReference type="FunFam" id="1.10.8.60:FF:000001">
    <property type="entry name" value="ATP-dependent zinc metalloprotease FtsH"/>
    <property type="match status" value="1"/>
</dbReference>
<evidence type="ECO:0000256" key="7">
    <source>
        <dbReference type="ARBA" id="ARBA00022801"/>
    </source>
</evidence>
<feature type="binding site" evidence="14">
    <location>
        <begin position="204"/>
        <end position="211"/>
    </location>
    <ligand>
        <name>ATP</name>
        <dbReference type="ChEBI" id="CHEBI:30616"/>
    </ligand>
</feature>
<dbReference type="HAMAP" id="MF_01458">
    <property type="entry name" value="FtsH"/>
    <property type="match status" value="1"/>
</dbReference>
<dbReference type="Pfam" id="PF01434">
    <property type="entry name" value="Peptidase_M41"/>
    <property type="match status" value="1"/>
</dbReference>
<dbReference type="SUPFAM" id="SSF140990">
    <property type="entry name" value="FtsH protease domain-like"/>
    <property type="match status" value="1"/>
</dbReference>
<dbReference type="Gene3D" id="1.20.58.760">
    <property type="entry name" value="Peptidase M41"/>
    <property type="match status" value="1"/>
</dbReference>
<accession>A0A412PCK8</accession>
<keyword evidence="10 14" id="KW-1133">Transmembrane helix</keyword>
<protein>
    <recommendedName>
        <fullName evidence="14">ATP-dependent zinc metalloprotease FtsH</fullName>
        <ecNumber evidence="14">3.4.24.-</ecNumber>
    </recommendedName>
</protein>
<dbReference type="GO" id="GO:0005524">
    <property type="term" value="F:ATP binding"/>
    <property type="evidence" value="ECO:0007669"/>
    <property type="project" value="UniProtKB-UniRule"/>
</dbReference>
<dbReference type="InterPro" id="IPR003960">
    <property type="entry name" value="ATPase_AAA_CS"/>
</dbReference>
<comment type="cofactor">
    <cofactor evidence="14">
        <name>Zn(2+)</name>
        <dbReference type="ChEBI" id="CHEBI:29105"/>
    </cofactor>
    <text evidence="14">Binds 1 zinc ion per subunit.</text>
</comment>
<dbReference type="GO" id="GO:0004176">
    <property type="term" value="F:ATP-dependent peptidase activity"/>
    <property type="evidence" value="ECO:0007669"/>
    <property type="project" value="InterPro"/>
</dbReference>
<dbReference type="NCBIfam" id="TIGR01241">
    <property type="entry name" value="FtsH_fam"/>
    <property type="match status" value="1"/>
</dbReference>
<dbReference type="GO" id="GO:0016887">
    <property type="term" value="F:ATP hydrolysis activity"/>
    <property type="evidence" value="ECO:0007669"/>
    <property type="project" value="UniProtKB-UniRule"/>
</dbReference>
<reference evidence="17 18" key="1">
    <citation type="submission" date="2018-08" db="EMBL/GenBank/DDBJ databases">
        <title>A genome reference for cultivated species of the human gut microbiota.</title>
        <authorList>
            <person name="Zou Y."/>
            <person name="Xue W."/>
            <person name="Luo G."/>
        </authorList>
    </citation>
    <scope>NUCLEOTIDE SEQUENCE [LARGE SCALE GENOMIC DNA]</scope>
    <source>
        <strain evidence="17 18">AF18-46</strain>
    </source>
</reference>
<dbReference type="AlphaFoldDB" id="A0A412PCK8"/>
<evidence type="ECO:0000259" key="16">
    <source>
        <dbReference type="SMART" id="SM00382"/>
    </source>
</evidence>
<dbReference type="Pfam" id="PF06480">
    <property type="entry name" value="FtsH_ext"/>
    <property type="match status" value="1"/>
</dbReference>
<dbReference type="Pfam" id="PF17862">
    <property type="entry name" value="AAA_lid_3"/>
    <property type="match status" value="1"/>
</dbReference>
<keyword evidence="6 14" id="KW-0547">Nucleotide-binding</keyword>
<dbReference type="InterPro" id="IPR027417">
    <property type="entry name" value="P-loop_NTPase"/>
</dbReference>
<evidence type="ECO:0000256" key="8">
    <source>
        <dbReference type="ARBA" id="ARBA00022833"/>
    </source>
</evidence>
<dbReference type="PANTHER" id="PTHR23076">
    <property type="entry name" value="METALLOPROTEASE M41 FTSH"/>
    <property type="match status" value="1"/>
</dbReference>
<dbReference type="GO" id="GO:0006508">
    <property type="term" value="P:proteolysis"/>
    <property type="evidence" value="ECO:0007669"/>
    <property type="project" value="UniProtKB-KW"/>
</dbReference>
<feature type="transmembrane region" description="Helical" evidence="14">
    <location>
        <begin position="110"/>
        <end position="132"/>
    </location>
</feature>
<evidence type="ECO:0000313" key="17">
    <source>
        <dbReference type="EMBL" id="RGT54906.1"/>
    </source>
</evidence>
<dbReference type="SMART" id="SM00382">
    <property type="entry name" value="AAA"/>
    <property type="match status" value="1"/>
</dbReference>
<comment type="similarity">
    <text evidence="15">Belongs to the AAA ATPase family.</text>
</comment>
<dbReference type="InterPro" id="IPR005936">
    <property type="entry name" value="FtsH"/>
</dbReference>
<evidence type="ECO:0000256" key="13">
    <source>
        <dbReference type="ARBA" id="ARBA00061570"/>
    </source>
</evidence>
<keyword evidence="7 14" id="KW-0378">Hydrolase</keyword>
<dbReference type="FunFam" id="1.20.58.760:FF:000001">
    <property type="entry name" value="ATP-dependent zinc metalloprotease FtsH"/>
    <property type="match status" value="1"/>
</dbReference>
<keyword evidence="12 14" id="KW-0472">Membrane</keyword>
<evidence type="ECO:0000256" key="1">
    <source>
        <dbReference type="ARBA" id="ARBA00004370"/>
    </source>
</evidence>
<comment type="subcellular location">
    <subcellularLocation>
        <location evidence="14">Cell membrane</location>
        <topology evidence="14">Multi-pass membrane protein</topology>
        <orientation evidence="14">Cytoplasmic side</orientation>
    </subcellularLocation>
    <subcellularLocation>
        <location evidence="1">Membrane</location>
    </subcellularLocation>
</comment>
<comment type="similarity">
    <text evidence="13 14">In the central section; belongs to the AAA ATPase family.</text>
</comment>
<evidence type="ECO:0000256" key="11">
    <source>
        <dbReference type="ARBA" id="ARBA00023049"/>
    </source>
</evidence>
<evidence type="ECO:0000256" key="9">
    <source>
        <dbReference type="ARBA" id="ARBA00022840"/>
    </source>
</evidence>
<feature type="binding site" evidence="14">
    <location>
        <position position="502"/>
    </location>
    <ligand>
        <name>Zn(2+)</name>
        <dbReference type="ChEBI" id="CHEBI:29105"/>
        <note>catalytic</note>
    </ligand>
</feature>
<comment type="caution">
    <text evidence="17">The sequence shown here is derived from an EMBL/GenBank/DDBJ whole genome shotgun (WGS) entry which is preliminary data.</text>
</comment>